<evidence type="ECO:0000313" key="1">
    <source>
        <dbReference type="EMBL" id="PTQ87156.1"/>
    </source>
</evidence>
<protein>
    <submittedName>
        <fullName evidence="1">Uncharacterized protein DUF3703</fullName>
    </submittedName>
</protein>
<proteinExistence type="predicted"/>
<dbReference type="Pfam" id="PF12487">
    <property type="entry name" value="DUF3703"/>
    <property type="match status" value="1"/>
</dbReference>
<dbReference type="RefSeq" id="WP_107866894.1">
    <property type="nucleotide sequence ID" value="NZ_QAON01000022.1"/>
</dbReference>
<evidence type="ECO:0000313" key="2">
    <source>
        <dbReference type="Proteomes" id="UP000244223"/>
    </source>
</evidence>
<dbReference type="OrthoDB" id="9799416at2"/>
<dbReference type="InterPro" id="IPR022172">
    <property type="entry name" value="DUF3703"/>
</dbReference>
<sequence>MQAKLKAAFKEELDKGKGLLASGKNEQAFYHLERAHILGQRNYVPHVISHYWMLRAGLKTGDIQEVLGQIIRIIGSAGSLIGKVPLGNSGRAKVSPVKPMPIPEDLKQYFE</sequence>
<gene>
    <name evidence="1" type="ORF">C8N29_12222</name>
</gene>
<organism evidence="1 2">
    <name type="scientific">Agitococcus lubricus</name>
    <dbReference type="NCBI Taxonomy" id="1077255"/>
    <lineage>
        <taxon>Bacteria</taxon>
        <taxon>Pseudomonadati</taxon>
        <taxon>Pseudomonadota</taxon>
        <taxon>Gammaproteobacteria</taxon>
        <taxon>Moraxellales</taxon>
        <taxon>Moraxellaceae</taxon>
        <taxon>Agitococcus</taxon>
    </lineage>
</organism>
<accession>A0A2T5ITM1</accession>
<dbReference type="AlphaFoldDB" id="A0A2T5ITM1"/>
<keyword evidence="2" id="KW-1185">Reference proteome</keyword>
<dbReference type="Proteomes" id="UP000244223">
    <property type="component" value="Unassembled WGS sequence"/>
</dbReference>
<comment type="caution">
    <text evidence="1">The sequence shown here is derived from an EMBL/GenBank/DDBJ whole genome shotgun (WGS) entry which is preliminary data.</text>
</comment>
<name>A0A2T5ITM1_9GAMM</name>
<dbReference type="EMBL" id="QAON01000022">
    <property type="protein sequence ID" value="PTQ87156.1"/>
    <property type="molecule type" value="Genomic_DNA"/>
</dbReference>
<reference evidence="1 2" key="1">
    <citation type="submission" date="2018-04" db="EMBL/GenBank/DDBJ databases">
        <title>Genomic Encyclopedia of Archaeal and Bacterial Type Strains, Phase II (KMG-II): from individual species to whole genera.</title>
        <authorList>
            <person name="Goeker M."/>
        </authorList>
    </citation>
    <scope>NUCLEOTIDE SEQUENCE [LARGE SCALE GENOMIC DNA]</scope>
    <source>
        <strain evidence="1 2">DSM 5822</strain>
    </source>
</reference>